<dbReference type="HOGENOM" id="CLU_2397992_0_0_0"/>
<gene>
    <name evidence="1" type="ordered locus">Sinac_1676</name>
</gene>
<dbReference type="KEGG" id="saci:Sinac_1676"/>
<proteinExistence type="predicted"/>
<reference evidence="1 2" key="1">
    <citation type="submission" date="2012-02" db="EMBL/GenBank/DDBJ databases">
        <title>Complete sequence of chromosome of Singulisphaera acidiphila DSM 18658.</title>
        <authorList>
            <consortium name="US DOE Joint Genome Institute (JGI-PGF)"/>
            <person name="Lucas S."/>
            <person name="Copeland A."/>
            <person name="Lapidus A."/>
            <person name="Glavina del Rio T."/>
            <person name="Dalin E."/>
            <person name="Tice H."/>
            <person name="Bruce D."/>
            <person name="Goodwin L."/>
            <person name="Pitluck S."/>
            <person name="Peters L."/>
            <person name="Ovchinnikova G."/>
            <person name="Chertkov O."/>
            <person name="Kyrpides N."/>
            <person name="Mavromatis K."/>
            <person name="Ivanova N."/>
            <person name="Brettin T."/>
            <person name="Detter J.C."/>
            <person name="Han C."/>
            <person name="Larimer F."/>
            <person name="Land M."/>
            <person name="Hauser L."/>
            <person name="Markowitz V."/>
            <person name="Cheng J.-F."/>
            <person name="Hugenholtz P."/>
            <person name="Woyke T."/>
            <person name="Wu D."/>
            <person name="Tindall B."/>
            <person name="Pomrenke H."/>
            <person name="Brambilla E."/>
            <person name="Klenk H.-P."/>
            <person name="Eisen J.A."/>
        </authorList>
    </citation>
    <scope>NUCLEOTIDE SEQUENCE [LARGE SCALE GENOMIC DNA]</scope>
    <source>
        <strain evidence="2">ATCC BAA-1392 / DSM 18658 / VKM B-2454 / MOB10</strain>
    </source>
</reference>
<accession>L0D9X9</accession>
<dbReference type="Proteomes" id="UP000010798">
    <property type="component" value="Chromosome"/>
</dbReference>
<keyword evidence="2" id="KW-1185">Reference proteome</keyword>
<protein>
    <submittedName>
        <fullName evidence="1">Uncharacterized protein</fullName>
    </submittedName>
</protein>
<sequence>MPTLILRGGPFDGHVVESASDDTTVPLSIGLHRTGATAAVAVANPDTLPAVEQWTIRNSSLPPENSDLPVAHYQGARTTDTDGHWIFDFSQSR</sequence>
<name>L0D9X9_SINAD</name>
<organism evidence="1 2">
    <name type="scientific">Singulisphaera acidiphila (strain ATCC BAA-1392 / DSM 18658 / VKM B-2454 / MOB10)</name>
    <dbReference type="NCBI Taxonomy" id="886293"/>
    <lineage>
        <taxon>Bacteria</taxon>
        <taxon>Pseudomonadati</taxon>
        <taxon>Planctomycetota</taxon>
        <taxon>Planctomycetia</taxon>
        <taxon>Isosphaerales</taxon>
        <taxon>Isosphaeraceae</taxon>
        <taxon>Singulisphaera</taxon>
    </lineage>
</organism>
<evidence type="ECO:0000313" key="2">
    <source>
        <dbReference type="Proteomes" id="UP000010798"/>
    </source>
</evidence>
<dbReference type="EMBL" id="CP003364">
    <property type="protein sequence ID" value="AGA26052.1"/>
    <property type="molecule type" value="Genomic_DNA"/>
</dbReference>
<dbReference type="AlphaFoldDB" id="L0D9X9"/>
<evidence type="ECO:0000313" key="1">
    <source>
        <dbReference type="EMBL" id="AGA26052.1"/>
    </source>
</evidence>